<dbReference type="Proteomes" id="UP001209885">
    <property type="component" value="Unassembled WGS sequence"/>
</dbReference>
<feature type="region of interest" description="Disordered" evidence="1">
    <location>
        <begin position="68"/>
        <end position="88"/>
    </location>
</feature>
<dbReference type="Pfam" id="PF16118">
    <property type="entry name" value="DUF4834"/>
    <property type="match status" value="1"/>
</dbReference>
<comment type="caution">
    <text evidence="3">The sequence shown here is derived from an EMBL/GenBank/DDBJ whole genome shotgun (WGS) entry which is preliminary data.</text>
</comment>
<dbReference type="RefSeq" id="WP_266056903.1">
    <property type="nucleotide sequence ID" value="NZ_JAPFQN010000006.1"/>
</dbReference>
<feature type="transmembrane region" description="Helical" evidence="2">
    <location>
        <begin position="6"/>
        <end position="30"/>
    </location>
</feature>
<reference evidence="3 4" key="1">
    <citation type="submission" date="2022-11" db="EMBL/GenBank/DDBJ databases">
        <title>The characterization of three novel Bacteroidetes species and genomic analysis of their roles in tidal elemental geochemical cycles.</title>
        <authorList>
            <person name="Ma K."/>
        </authorList>
    </citation>
    <scope>NUCLEOTIDE SEQUENCE [LARGE SCALE GENOMIC DNA]</scope>
    <source>
        <strain evidence="3 4">M17</strain>
    </source>
</reference>
<keyword evidence="2" id="KW-0812">Transmembrane</keyword>
<evidence type="ECO:0000256" key="1">
    <source>
        <dbReference type="SAM" id="MobiDB-lite"/>
    </source>
</evidence>
<dbReference type="EMBL" id="JAPFQN010000006">
    <property type="protein sequence ID" value="MCX2744441.1"/>
    <property type="molecule type" value="Genomic_DNA"/>
</dbReference>
<keyword evidence="2" id="KW-1133">Transmembrane helix</keyword>
<evidence type="ECO:0000256" key="2">
    <source>
        <dbReference type="SAM" id="Phobius"/>
    </source>
</evidence>
<evidence type="ECO:0000313" key="3">
    <source>
        <dbReference type="EMBL" id="MCX2744441.1"/>
    </source>
</evidence>
<organism evidence="3 4">
    <name type="scientific">Mangrovivirga halotolerans</name>
    <dbReference type="NCBI Taxonomy" id="2993936"/>
    <lineage>
        <taxon>Bacteria</taxon>
        <taxon>Pseudomonadati</taxon>
        <taxon>Bacteroidota</taxon>
        <taxon>Cytophagia</taxon>
        <taxon>Cytophagales</taxon>
        <taxon>Mangrovivirgaceae</taxon>
        <taxon>Mangrovivirga</taxon>
    </lineage>
</organism>
<keyword evidence="2" id="KW-0472">Membrane</keyword>
<proteinExistence type="predicted"/>
<name>A0ABT3RSI3_9BACT</name>
<evidence type="ECO:0000313" key="4">
    <source>
        <dbReference type="Proteomes" id="UP001209885"/>
    </source>
</evidence>
<accession>A0ABT3RSI3</accession>
<dbReference type="InterPro" id="IPR032272">
    <property type="entry name" value="DUF4834"/>
</dbReference>
<keyword evidence="4" id="KW-1185">Reference proteome</keyword>
<gene>
    <name evidence="3" type="ORF">OO013_11220</name>
</gene>
<sequence length="88" mass="10270">MGIVLKFLLIAFVIFYIFSKLFGFLFRVLLGRAATQYKNQQQQQGYKNANRQRRDGELNVDYVPVKEKPKRKSTGSADGEYIDFEEVK</sequence>
<protein>
    <submittedName>
        <fullName evidence="3">DUF4834 family protein</fullName>
    </submittedName>
</protein>